<dbReference type="PANTHER" id="PTHR31734">
    <property type="entry name" value="AUXIN-RESPONSIVE PROTEIN IAA17"/>
    <property type="match status" value="1"/>
</dbReference>
<feature type="domain" description="PB1" evidence="12">
    <location>
        <begin position="159"/>
        <end position="263"/>
    </location>
</feature>
<feature type="compositionally biased region" description="Basic and acidic residues" evidence="11">
    <location>
        <begin position="95"/>
        <end position="108"/>
    </location>
</feature>
<feature type="region of interest" description="Disordered" evidence="11">
    <location>
        <begin position="16"/>
        <end position="51"/>
    </location>
</feature>
<dbReference type="PANTHER" id="PTHR31734:SF226">
    <property type="entry name" value="AUXIN-RESPONSIVE PROTEIN IAA17"/>
    <property type="match status" value="1"/>
</dbReference>
<keyword evidence="7 10" id="KW-0804">Transcription</keyword>
<evidence type="ECO:0000256" key="2">
    <source>
        <dbReference type="ARBA" id="ARBA00004123"/>
    </source>
</evidence>
<keyword evidence="6 10" id="KW-0805">Transcription regulation</keyword>
<comment type="function">
    <text evidence="1 10">Aux/IAA proteins are short-lived transcriptional factors that function as repressors of early auxin response genes at low auxin concentrations.</text>
</comment>
<evidence type="ECO:0000256" key="6">
    <source>
        <dbReference type="ARBA" id="ARBA00023015"/>
    </source>
</evidence>
<evidence type="ECO:0000256" key="9">
    <source>
        <dbReference type="ARBA" id="ARBA00023294"/>
    </source>
</evidence>
<evidence type="ECO:0000259" key="12">
    <source>
        <dbReference type="PROSITE" id="PS51745"/>
    </source>
</evidence>
<dbReference type="EMBL" id="CP097504">
    <property type="protein sequence ID" value="URD88770.1"/>
    <property type="molecule type" value="Genomic_DNA"/>
</dbReference>
<name>A0A9E7JPK0_9LILI</name>
<dbReference type="InterPro" id="IPR053793">
    <property type="entry name" value="PB1-like"/>
</dbReference>
<dbReference type="SUPFAM" id="SSF54277">
    <property type="entry name" value="CAD &amp; PB1 domains"/>
    <property type="match status" value="1"/>
</dbReference>
<evidence type="ECO:0000256" key="11">
    <source>
        <dbReference type="SAM" id="MobiDB-lite"/>
    </source>
</evidence>
<sequence>MTPPPSEQDYIRLSDELSSAGALDLTDTELRLGPPGSESPERVDVRGGVDGGLRLRLPEGFVSGTKRAFSDAIDGAELPGMDGSEVPPEGGEASFSERRENSGGKEGDGDGGAKPAAPSAAKAQVVGWPPIRSYRRNTMASNPWRNKEEETEGRQGAECLYVKVSMVGAPYLRKVDLKTYSTYADLSVALEKMFTCFTLGQGGREGTKTEGGGAMDLLRGSEHVLTYEDKDGDWMLVGDVPWNTKGDGEVQEPEPVEVYPYSRPNGCKMVFNFLKGDESFGVLGIVLSLDLLYLVKAQTSDINGCPHRAMSTPGPLKEGRALATFEFDVEINVAIANPHLHCAYVALRA</sequence>
<dbReference type="InterPro" id="IPR003311">
    <property type="entry name" value="AUX_IAA"/>
</dbReference>
<evidence type="ECO:0000256" key="5">
    <source>
        <dbReference type="ARBA" id="ARBA00022491"/>
    </source>
</evidence>
<comment type="subcellular location">
    <subcellularLocation>
        <location evidence="2 10">Nucleus</location>
    </subcellularLocation>
</comment>
<evidence type="ECO:0000313" key="13">
    <source>
        <dbReference type="EMBL" id="URD88770.1"/>
    </source>
</evidence>
<organism evidence="13 14">
    <name type="scientific">Musa troglodytarum</name>
    <name type="common">fe'i banana</name>
    <dbReference type="NCBI Taxonomy" id="320322"/>
    <lineage>
        <taxon>Eukaryota</taxon>
        <taxon>Viridiplantae</taxon>
        <taxon>Streptophyta</taxon>
        <taxon>Embryophyta</taxon>
        <taxon>Tracheophyta</taxon>
        <taxon>Spermatophyta</taxon>
        <taxon>Magnoliopsida</taxon>
        <taxon>Liliopsida</taxon>
        <taxon>Zingiberales</taxon>
        <taxon>Musaceae</taxon>
        <taxon>Musa</taxon>
    </lineage>
</organism>
<comment type="similarity">
    <text evidence="3 10">Belongs to the Aux/IAA family.</text>
</comment>
<feature type="compositionally biased region" description="Low complexity" evidence="11">
    <location>
        <begin position="113"/>
        <end position="123"/>
    </location>
</feature>
<feature type="region of interest" description="Disordered" evidence="11">
    <location>
        <begin position="72"/>
        <end position="128"/>
    </location>
</feature>
<dbReference type="Gene3D" id="3.10.20.90">
    <property type="entry name" value="Phosphatidylinositol 3-kinase Catalytic Subunit, Chain A, domain 1"/>
    <property type="match status" value="1"/>
</dbReference>
<evidence type="ECO:0000256" key="3">
    <source>
        <dbReference type="ARBA" id="ARBA00006728"/>
    </source>
</evidence>
<proteinExistence type="inferred from homology"/>
<dbReference type="PROSITE" id="PS51745">
    <property type="entry name" value="PB1"/>
    <property type="match status" value="1"/>
</dbReference>
<dbReference type="Pfam" id="PF02309">
    <property type="entry name" value="AUX_IAA"/>
    <property type="match status" value="1"/>
</dbReference>
<comment type="subunit">
    <text evidence="4 10">Homodimers and heterodimers.</text>
</comment>
<dbReference type="GO" id="GO:0005634">
    <property type="term" value="C:nucleus"/>
    <property type="evidence" value="ECO:0007669"/>
    <property type="project" value="UniProtKB-SubCell"/>
</dbReference>
<dbReference type="GO" id="GO:0009734">
    <property type="term" value="P:auxin-activated signaling pathway"/>
    <property type="evidence" value="ECO:0007669"/>
    <property type="project" value="UniProtKB-UniRule"/>
</dbReference>
<reference evidence="13" key="1">
    <citation type="submission" date="2022-05" db="EMBL/GenBank/DDBJ databases">
        <title>The Musa troglodytarum L. genome provides insights into the mechanism of non-climacteric behaviour and enrichment of carotenoids.</title>
        <authorList>
            <person name="Wang J."/>
        </authorList>
    </citation>
    <scope>NUCLEOTIDE SEQUENCE</scope>
    <source>
        <tissue evidence="13">Leaf</tissue>
    </source>
</reference>
<evidence type="ECO:0000256" key="1">
    <source>
        <dbReference type="ARBA" id="ARBA00002159"/>
    </source>
</evidence>
<protein>
    <recommendedName>
        <fullName evidence="10">Auxin-responsive protein</fullName>
    </recommendedName>
</protein>
<evidence type="ECO:0000313" key="14">
    <source>
        <dbReference type="Proteomes" id="UP001055439"/>
    </source>
</evidence>
<dbReference type="AlphaFoldDB" id="A0A9E7JPK0"/>
<evidence type="ECO:0000256" key="4">
    <source>
        <dbReference type="ARBA" id="ARBA00011726"/>
    </source>
</evidence>
<dbReference type="Proteomes" id="UP001055439">
    <property type="component" value="Chromosome 2"/>
</dbReference>
<dbReference type="GO" id="GO:0006355">
    <property type="term" value="P:regulation of DNA-templated transcription"/>
    <property type="evidence" value="ECO:0007669"/>
    <property type="project" value="InterPro"/>
</dbReference>
<gene>
    <name evidence="13" type="ORF">MUK42_27818</name>
</gene>
<evidence type="ECO:0000256" key="7">
    <source>
        <dbReference type="ARBA" id="ARBA00023163"/>
    </source>
</evidence>
<accession>A0A9E7JPK0</accession>
<evidence type="ECO:0000256" key="10">
    <source>
        <dbReference type="RuleBase" id="RU004549"/>
    </source>
</evidence>
<evidence type="ECO:0000256" key="8">
    <source>
        <dbReference type="ARBA" id="ARBA00023242"/>
    </source>
</evidence>
<dbReference type="OrthoDB" id="7848332at2759"/>
<keyword evidence="5 10" id="KW-0678">Repressor</keyword>
<keyword evidence="8 10" id="KW-0539">Nucleus</keyword>
<keyword evidence="9 10" id="KW-0927">Auxin signaling pathway</keyword>
<dbReference type="InterPro" id="IPR033389">
    <property type="entry name" value="AUX/IAA_dom"/>
</dbReference>
<keyword evidence="14" id="KW-1185">Reference proteome</keyword>